<feature type="region of interest" description="Disordered" evidence="1">
    <location>
        <begin position="223"/>
        <end position="258"/>
    </location>
</feature>
<accession>A0AAD7JSL1</accession>
<proteinExistence type="predicted"/>
<evidence type="ECO:0000313" key="3">
    <source>
        <dbReference type="Proteomes" id="UP001215598"/>
    </source>
</evidence>
<name>A0AAD7JSL1_9AGAR</name>
<keyword evidence="3" id="KW-1185">Reference proteome</keyword>
<comment type="caution">
    <text evidence="2">The sequence shown here is derived from an EMBL/GenBank/DDBJ whole genome shotgun (WGS) entry which is preliminary data.</text>
</comment>
<feature type="compositionally biased region" description="Basic and acidic residues" evidence="1">
    <location>
        <begin position="227"/>
        <end position="251"/>
    </location>
</feature>
<organism evidence="2 3">
    <name type="scientific">Mycena metata</name>
    <dbReference type="NCBI Taxonomy" id="1033252"/>
    <lineage>
        <taxon>Eukaryota</taxon>
        <taxon>Fungi</taxon>
        <taxon>Dikarya</taxon>
        <taxon>Basidiomycota</taxon>
        <taxon>Agaricomycotina</taxon>
        <taxon>Agaricomycetes</taxon>
        <taxon>Agaricomycetidae</taxon>
        <taxon>Agaricales</taxon>
        <taxon>Marasmiineae</taxon>
        <taxon>Mycenaceae</taxon>
        <taxon>Mycena</taxon>
    </lineage>
</organism>
<dbReference type="AlphaFoldDB" id="A0AAD7JSL1"/>
<protein>
    <submittedName>
        <fullName evidence="2">Uncharacterized protein</fullName>
    </submittedName>
</protein>
<reference evidence="2" key="1">
    <citation type="submission" date="2023-03" db="EMBL/GenBank/DDBJ databases">
        <title>Massive genome expansion in bonnet fungi (Mycena s.s.) driven by repeated elements and novel gene families across ecological guilds.</title>
        <authorList>
            <consortium name="Lawrence Berkeley National Laboratory"/>
            <person name="Harder C.B."/>
            <person name="Miyauchi S."/>
            <person name="Viragh M."/>
            <person name="Kuo A."/>
            <person name="Thoen E."/>
            <person name="Andreopoulos B."/>
            <person name="Lu D."/>
            <person name="Skrede I."/>
            <person name="Drula E."/>
            <person name="Henrissat B."/>
            <person name="Morin E."/>
            <person name="Kohler A."/>
            <person name="Barry K."/>
            <person name="LaButti K."/>
            <person name="Morin E."/>
            <person name="Salamov A."/>
            <person name="Lipzen A."/>
            <person name="Mereny Z."/>
            <person name="Hegedus B."/>
            <person name="Baldrian P."/>
            <person name="Stursova M."/>
            <person name="Weitz H."/>
            <person name="Taylor A."/>
            <person name="Grigoriev I.V."/>
            <person name="Nagy L.G."/>
            <person name="Martin F."/>
            <person name="Kauserud H."/>
        </authorList>
    </citation>
    <scope>NUCLEOTIDE SEQUENCE</scope>
    <source>
        <strain evidence="2">CBHHK182m</strain>
    </source>
</reference>
<dbReference type="Proteomes" id="UP001215598">
    <property type="component" value="Unassembled WGS sequence"/>
</dbReference>
<evidence type="ECO:0000256" key="1">
    <source>
        <dbReference type="SAM" id="MobiDB-lite"/>
    </source>
</evidence>
<sequence length="258" mass="28711">MPSGRTTKHFFSAVTGDGCQRYGSSCAHIQHSVREEERSTSTQPIFNLVNFVEGMPSQQRKMNHNKKENIVESPSMTRARIERAAHCTIINTYESFYSAKIEHAVRRDNEACFSAVTGRSYFHARGGRVRLNANGIQSDGCGRQGPKRTNHKKENIVESPFMTRARIERAAHCNKLIVYECNIAQYLGKDNKACFCLAVTGGGVTSAQAGTSDSTPTVFNLMGVEGKAPKKEKDPQKEKPSRNLLIHDPRPNRTGRPL</sequence>
<gene>
    <name evidence="2" type="ORF">B0H16DRAFT_1452587</name>
</gene>
<evidence type="ECO:0000313" key="2">
    <source>
        <dbReference type="EMBL" id="KAJ7769391.1"/>
    </source>
</evidence>
<dbReference type="EMBL" id="JARKIB010000018">
    <property type="protein sequence ID" value="KAJ7769391.1"/>
    <property type="molecule type" value="Genomic_DNA"/>
</dbReference>